<comment type="caution">
    <text evidence="2">The sequence shown here is derived from an EMBL/GenBank/DDBJ whole genome shotgun (WGS) entry which is preliminary data.</text>
</comment>
<proteinExistence type="predicted"/>
<gene>
    <name evidence="2" type="ORF">PIB30_099790</name>
</gene>
<feature type="region of interest" description="Disordered" evidence="1">
    <location>
        <begin position="1"/>
        <end position="32"/>
    </location>
</feature>
<feature type="compositionally biased region" description="Basic and acidic residues" evidence="1">
    <location>
        <begin position="1"/>
        <end position="28"/>
    </location>
</feature>
<accession>A0ABU6QWB3</accession>
<evidence type="ECO:0000313" key="2">
    <source>
        <dbReference type="EMBL" id="MED6116380.1"/>
    </source>
</evidence>
<evidence type="ECO:0000256" key="1">
    <source>
        <dbReference type="SAM" id="MobiDB-lite"/>
    </source>
</evidence>
<sequence length="66" mass="7615">GIEKGIEKAKEGIGSKEFTKEGQEEENRAPYGRTVPSCVRMCPWERFRKKSIQTRAIARYTRTPAR</sequence>
<feature type="non-terminal residue" evidence="2">
    <location>
        <position position="66"/>
    </location>
</feature>
<name>A0ABU6QWB3_9FABA</name>
<reference evidence="2 3" key="1">
    <citation type="journal article" date="2023" name="Plants (Basel)">
        <title>Bridging the Gap: Combining Genomics and Transcriptomics Approaches to Understand Stylosanthes scabra, an Orphan Legume from the Brazilian Caatinga.</title>
        <authorList>
            <person name="Ferreira-Neto J.R.C."/>
            <person name="da Silva M.D."/>
            <person name="Binneck E."/>
            <person name="de Melo N.F."/>
            <person name="da Silva R.H."/>
            <person name="de Melo A.L.T.M."/>
            <person name="Pandolfi V."/>
            <person name="Bustamante F.O."/>
            <person name="Brasileiro-Vidal A.C."/>
            <person name="Benko-Iseppon A.M."/>
        </authorList>
    </citation>
    <scope>NUCLEOTIDE SEQUENCE [LARGE SCALE GENOMIC DNA]</scope>
    <source>
        <tissue evidence="2">Leaves</tissue>
    </source>
</reference>
<organism evidence="2 3">
    <name type="scientific">Stylosanthes scabra</name>
    <dbReference type="NCBI Taxonomy" id="79078"/>
    <lineage>
        <taxon>Eukaryota</taxon>
        <taxon>Viridiplantae</taxon>
        <taxon>Streptophyta</taxon>
        <taxon>Embryophyta</taxon>
        <taxon>Tracheophyta</taxon>
        <taxon>Spermatophyta</taxon>
        <taxon>Magnoliopsida</taxon>
        <taxon>eudicotyledons</taxon>
        <taxon>Gunneridae</taxon>
        <taxon>Pentapetalae</taxon>
        <taxon>rosids</taxon>
        <taxon>fabids</taxon>
        <taxon>Fabales</taxon>
        <taxon>Fabaceae</taxon>
        <taxon>Papilionoideae</taxon>
        <taxon>50 kb inversion clade</taxon>
        <taxon>dalbergioids sensu lato</taxon>
        <taxon>Dalbergieae</taxon>
        <taxon>Pterocarpus clade</taxon>
        <taxon>Stylosanthes</taxon>
    </lineage>
</organism>
<dbReference type="EMBL" id="JASCZI010002714">
    <property type="protein sequence ID" value="MED6116380.1"/>
    <property type="molecule type" value="Genomic_DNA"/>
</dbReference>
<feature type="non-terminal residue" evidence="2">
    <location>
        <position position="1"/>
    </location>
</feature>
<protein>
    <submittedName>
        <fullName evidence="2">Uncharacterized protein</fullName>
    </submittedName>
</protein>
<keyword evidence="3" id="KW-1185">Reference proteome</keyword>
<evidence type="ECO:0000313" key="3">
    <source>
        <dbReference type="Proteomes" id="UP001341840"/>
    </source>
</evidence>
<dbReference type="Proteomes" id="UP001341840">
    <property type="component" value="Unassembled WGS sequence"/>
</dbReference>